<keyword evidence="1" id="KW-1133">Transmembrane helix</keyword>
<organism evidence="2 3">
    <name type="scientific">Hyalella azteca</name>
    <name type="common">Amphipod</name>
    <dbReference type="NCBI Taxonomy" id="294128"/>
    <lineage>
        <taxon>Eukaryota</taxon>
        <taxon>Metazoa</taxon>
        <taxon>Ecdysozoa</taxon>
        <taxon>Arthropoda</taxon>
        <taxon>Crustacea</taxon>
        <taxon>Multicrustacea</taxon>
        <taxon>Malacostraca</taxon>
        <taxon>Eumalacostraca</taxon>
        <taxon>Peracarida</taxon>
        <taxon>Amphipoda</taxon>
        <taxon>Senticaudata</taxon>
        <taxon>Talitrida</taxon>
        <taxon>Talitroidea</taxon>
        <taxon>Hyalellidae</taxon>
        <taxon>Hyalella</taxon>
    </lineage>
</organism>
<evidence type="ECO:0000313" key="3">
    <source>
        <dbReference type="RefSeq" id="XP_018008003.1"/>
    </source>
</evidence>
<evidence type="ECO:0000313" key="2">
    <source>
        <dbReference type="Proteomes" id="UP000694843"/>
    </source>
</evidence>
<dbReference type="RefSeq" id="XP_018008003.1">
    <property type="nucleotide sequence ID" value="XM_018152514.2"/>
</dbReference>
<evidence type="ECO:0000256" key="1">
    <source>
        <dbReference type="SAM" id="Phobius"/>
    </source>
</evidence>
<accession>A0A8B7N3N0</accession>
<dbReference type="GeneID" id="108665722"/>
<name>A0A8B7N3N0_HYAAZ</name>
<protein>
    <submittedName>
        <fullName evidence="3">Uncharacterized protein LOC108665722</fullName>
    </submittedName>
</protein>
<proteinExistence type="predicted"/>
<gene>
    <name evidence="3" type="primary">LOC108665722</name>
</gene>
<reference evidence="3" key="1">
    <citation type="submission" date="2025-08" db="UniProtKB">
        <authorList>
            <consortium name="RefSeq"/>
        </authorList>
    </citation>
    <scope>IDENTIFICATION</scope>
    <source>
        <tissue evidence="3">Whole organism</tissue>
    </source>
</reference>
<dbReference type="Proteomes" id="UP000694843">
    <property type="component" value="Unplaced"/>
</dbReference>
<sequence>MMEMTKKSTLNEERILYAVMGSSNTCAKLNETTNDEKDLLDGPVYEHPSVEDPTILDGENYGFAGNGDYDGKSGQPFVSGRRKRRSFLKNISNAFQVSAKAVVGKRYSALKKCSTASTDTVGTSDSSTGIEEISMMEIQRPAVAGTVRRSLPVEDLKNEGIRLDSRIRLRSSDQPRMATVLRSSSKISRSLNDIAFEFPGSLETCSPTGEVGSLKEVNLEGSDNSFTGEIEAPMSSGRISSSPIPFHNSGPENDGAKAAVGTGRIEELNVAQRTLQCSFYSVLDDSLNSAEKNSTNSTQNNRVSKRSAETSDKIMLFRSNDFIEARTHDSESAIETLTRQHLSHVRFLYIFLFAQLILNILLVLMIIAYSQVLK</sequence>
<keyword evidence="2" id="KW-1185">Reference proteome</keyword>
<keyword evidence="1" id="KW-0812">Transmembrane</keyword>
<keyword evidence="1" id="KW-0472">Membrane</keyword>
<dbReference type="AlphaFoldDB" id="A0A8B7N3N0"/>
<dbReference type="KEGG" id="hazt:108665722"/>
<feature type="transmembrane region" description="Helical" evidence="1">
    <location>
        <begin position="347"/>
        <end position="369"/>
    </location>
</feature>